<reference evidence="3 4" key="1">
    <citation type="submission" date="2024-03" db="EMBL/GenBank/DDBJ databases">
        <title>Community enrichment and isolation of bacterial strains for fucoidan degradation.</title>
        <authorList>
            <person name="Sichert A."/>
        </authorList>
    </citation>
    <scope>NUCLEOTIDE SEQUENCE [LARGE SCALE GENOMIC DNA]</scope>
    <source>
        <strain evidence="3 4">AS12</strain>
    </source>
</reference>
<feature type="chain" id="PRO_5047457303" evidence="2">
    <location>
        <begin position="21"/>
        <end position="273"/>
    </location>
</feature>
<keyword evidence="2" id="KW-0732">Signal</keyword>
<evidence type="ECO:0000256" key="1">
    <source>
        <dbReference type="SAM" id="Phobius"/>
    </source>
</evidence>
<protein>
    <submittedName>
        <fullName evidence="3">Uncharacterized protein</fullName>
    </submittedName>
</protein>
<evidence type="ECO:0000256" key="2">
    <source>
        <dbReference type="SAM" id="SignalP"/>
    </source>
</evidence>
<evidence type="ECO:0000313" key="3">
    <source>
        <dbReference type="EMBL" id="MEM5496421.1"/>
    </source>
</evidence>
<evidence type="ECO:0000313" key="4">
    <source>
        <dbReference type="Proteomes" id="UP001461163"/>
    </source>
</evidence>
<sequence length="273" mass="30855">MKRSLLLPLISALFVSFPSAASMMKFAFTGQITQVENDASQVWDPVELIGVEVTGYFLMDVELASHGREETSFYWWHNIDYGPGALVSSIDIANQTYFISGENDYNALHSGWNTNEYLEYYSGLDQFSRPVTDSLYLSDNENIETQTPQGDLYFDQRLSISFSDSMNDFLQDFGPGNGSVEPQPDWLQTFIWENDGSDNNGKAGTGVFYYNQTLIPLSGDRDSQFDSSLRFNLSRVVASPAIAVSAPNLIWIFFCAMLILYLRSDHYRETKVT</sequence>
<organism evidence="3 4">
    <name type="scientific">Paraglaciecola mesophila</name>
    <dbReference type="NCBI Taxonomy" id="197222"/>
    <lineage>
        <taxon>Bacteria</taxon>
        <taxon>Pseudomonadati</taxon>
        <taxon>Pseudomonadota</taxon>
        <taxon>Gammaproteobacteria</taxon>
        <taxon>Alteromonadales</taxon>
        <taxon>Alteromonadaceae</taxon>
        <taxon>Paraglaciecola</taxon>
    </lineage>
</organism>
<keyword evidence="1" id="KW-1133">Transmembrane helix</keyword>
<comment type="caution">
    <text evidence="3">The sequence shown here is derived from an EMBL/GenBank/DDBJ whole genome shotgun (WGS) entry which is preliminary data.</text>
</comment>
<name>A0ABU9SRA8_9ALTE</name>
<accession>A0ABU9SRA8</accession>
<gene>
    <name evidence="3" type="ORF">WNY77_03315</name>
</gene>
<keyword evidence="1" id="KW-0472">Membrane</keyword>
<feature type="signal peptide" evidence="2">
    <location>
        <begin position="1"/>
        <end position="20"/>
    </location>
</feature>
<keyword evidence="1" id="KW-0812">Transmembrane</keyword>
<keyword evidence="4" id="KW-1185">Reference proteome</keyword>
<proteinExistence type="predicted"/>
<dbReference type="Proteomes" id="UP001461163">
    <property type="component" value="Unassembled WGS sequence"/>
</dbReference>
<dbReference type="EMBL" id="JBBMQS010000002">
    <property type="protein sequence ID" value="MEM5496421.1"/>
    <property type="molecule type" value="Genomic_DNA"/>
</dbReference>
<feature type="transmembrane region" description="Helical" evidence="1">
    <location>
        <begin position="237"/>
        <end position="262"/>
    </location>
</feature>
<dbReference type="RefSeq" id="WP_033187156.1">
    <property type="nucleotide sequence ID" value="NZ_JBBMQS010000002.1"/>
</dbReference>